<protein>
    <recommendedName>
        <fullName evidence="6">FAD-binding PCMH-type domain-containing protein</fullName>
    </recommendedName>
</protein>
<dbReference type="Gene3D" id="3.40.462.20">
    <property type="match status" value="1"/>
</dbReference>
<dbReference type="InterPro" id="IPR006094">
    <property type="entry name" value="Oxid_FAD_bind_N"/>
</dbReference>
<comment type="caution">
    <text evidence="7">The sequence shown here is derived from an EMBL/GenBank/DDBJ whole genome shotgun (WGS) entry which is preliminary data.</text>
</comment>
<organism evidence="7 8">
    <name type="scientific">Dactylonectria estremocensis</name>
    <dbReference type="NCBI Taxonomy" id="1079267"/>
    <lineage>
        <taxon>Eukaryota</taxon>
        <taxon>Fungi</taxon>
        <taxon>Dikarya</taxon>
        <taxon>Ascomycota</taxon>
        <taxon>Pezizomycotina</taxon>
        <taxon>Sordariomycetes</taxon>
        <taxon>Hypocreomycetidae</taxon>
        <taxon>Hypocreales</taxon>
        <taxon>Nectriaceae</taxon>
        <taxon>Dactylonectria</taxon>
    </lineage>
</organism>
<dbReference type="InterPro" id="IPR012951">
    <property type="entry name" value="BBE"/>
</dbReference>
<dbReference type="Pfam" id="PF01565">
    <property type="entry name" value="FAD_binding_4"/>
    <property type="match status" value="1"/>
</dbReference>
<feature type="domain" description="FAD-binding PCMH-type" evidence="6">
    <location>
        <begin position="32"/>
        <end position="203"/>
    </location>
</feature>
<evidence type="ECO:0000313" key="8">
    <source>
        <dbReference type="Proteomes" id="UP000717696"/>
    </source>
</evidence>
<dbReference type="GO" id="GO:0016491">
    <property type="term" value="F:oxidoreductase activity"/>
    <property type="evidence" value="ECO:0007669"/>
    <property type="project" value="UniProtKB-KW"/>
</dbReference>
<evidence type="ECO:0000256" key="1">
    <source>
        <dbReference type="ARBA" id="ARBA00001974"/>
    </source>
</evidence>
<keyword evidence="4" id="KW-0274">FAD</keyword>
<dbReference type="SUPFAM" id="SSF56176">
    <property type="entry name" value="FAD-binding/transporter-associated domain-like"/>
    <property type="match status" value="1"/>
</dbReference>
<dbReference type="Proteomes" id="UP000717696">
    <property type="component" value="Unassembled WGS sequence"/>
</dbReference>
<evidence type="ECO:0000259" key="6">
    <source>
        <dbReference type="PROSITE" id="PS51387"/>
    </source>
</evidence>
<dbReference type="AlphaFoldDB" id="A0A9P9D2X0"/>
<dbReference type="InterPro" id="IPR016167">
    <property type="entry name" value="FAD-bd_PCMH_sub1"/>
</dbReference>
<evidence type="ECO:0000256" key="5">
    <source>
        <dbReference type="ARBA" id="ARBA00023002"/>
    </source>
</evidence>
<accession>A0A9P9D2X0</accession>
<dbReference type="InterPro" id="IPR016169">
    <property type="entry name" value="FAD-bd_PCMH_sub2"/>
</dbReference>
<dbReference type="Gene3D" id="3.30.43.10">
    <property type="entry name" value="Uridine Diphospho-n-acetylenolpyruvylglucosamine Reductase, domain 2"/>
    <property type="match status" value="1"/>
</dbReference>
<keyword evidence="5" id="KW-0560">Oxidoreductase</keyword>
<dbReference type="InterPro" id="IPR050416">
    <property type="entry name" value="FAD-linked_Oxidoreductase"/>
</dbReference>
<name>A0A9P9D2X0_9HYPO</name>
<sequence length="464" mass="50926">MAEELRKVGFSGRILDRSSADFAAASRRFSAISEARARYISFPKTPEDVSIAIVYASRAKLEIAVKCGGHHASGANSVEDGLIIDLSELRGVALNKERTEVTIGGGCLWEDVYTFLRNDGLACIGGGVHNVGVGGHITGGGYGPLTQKYGMACDNVISATVVLADGRILRASDTENSDLLWGIKGGSSNFGVVVKLVLKTVPDPGPWVFRSIALSPSDLPAIIPRFVEHCNNNEEKSEDVVLAFLNFVRGPHNEPLTLLNFTLCGSVDKFSGLFKYFLEGLNPLGDTTTNYPSLVELSHALDELLLAGPDRIATAGLPIVKISSKLIKGLWQRWLDYTNSNPDAVSTKIVFELHKTKRHRPEASCLRVTETVHNMLLISAEHSEAKNDAVALDWVHETAQLVRQRQIKDWGKDLGVWANACMLNETSEDCWGTNYPRLQKLKAKYDPTCVFNRFFPIEPHRSHI</sequence>
<comment type="similarity">
    <text evidence="2">Belongs to the oxygen-dependent FAD-linked oxidoreductase family.</text>
</comment>
<proteinExistence type="inferred from homology"/>
<dbReference type="PANTHER" id="PTHR42973:SF39">
    <property type="entry name" value="FAD-BINDING PCMH-TYPE DOMAIN-CONTAINING PROTEIN"/>
    <property type="match status" value="1"/>
</dbReference>
<evidence type="ECO:0000256" key="2">
    <source>
        <dbReference type="ARBA" id="ARBA00005466"/>
    </source>
</evidence>
<dbReference type="OrthoDB" id="415825at2759"/>
<evidence type="ECO:0000256" key="3">
    <source>
        <dbReference type="ARBA" id="ARBA00022630"/>
    </source>
</evidence>
<evidence type="ECO:0000313" key="7">
    <source>
        <dbReference type="EMBL" id="KAH7111718.1"/>
    </source>
</evidence>
<dbReference type="PANTHER" id="PTHR42973">
    <property type="entry name" value="BINDING OXIDOREDUCTASE, PUTATIVE (AFU_ORTHOLOGUE AFUA_1G17690)-RELATED"/>
    <property type="match status" value="1"/>
</dbReference>
<dbReference type="EMBL" id="JAGMUU010000054">
    <property type="protein sequence ID" value="KAH7111718.1"/>
    <property type="molecule type" value="Genomic_DNA"/>
</dbReference>
<evidence type="ECO:0000256" key="4">
    <source>
        <dbReference type="ARBA" id="ARBA00022827"/>
    </source>
</evidence>
<dbReference type="GO" id="GO:0071949">
    <property type="term" value="F:FAD binding"/>
    <property type="evidence" value="ECO:0007669"/>
    <property type="project" value="InterPro"/>
</dbReference>
<dbReference type="InterPro" id="IPR016166">
    <property type="entry name" value="FAD-bd_PCMH"/>
</dbReference>
<dbReference type="Pfam" id="PF08031">
    <property type="entry name" value="BBE"/>
    <property type="match status" value="1"/>
</dbReference>
<keyword evidence="3" id="KW-0285">Flavoprotein</keyword>
<dbReference type="InterPro" id="IPR036318">
    <property type="entry name" value="FAD-bd_PCMH-like_sf"/>
</dbReference>
<dbReference type="Gene3D" id="3.30.465.10">
    <property type="match status" value="1"/>
</dbReference>
<gene>
    <name evidence="7" type="ORF">B0J13DRAFT_631710</name>
</gene>
<dbReference type="PROSITE" id="PS51387">
    <property type="entry name" value="FAD_PCMH"/>
    <property type="match status" value="1"/>
</dbReference>
<comment type="cofactor">
    <cofactor evidence="1">
        <name>FAD</name>
        <dbReference type="ChEBI" id="CHEBI:57692"/>
    </cofactor>
</comment>
<keyword evidence="8" id="KW-1185">Reference proteome</keyword>
<reference evidence="7" key="1">
    <citation type="journal article" date="2021" name="Nat. Commun.">
        <title>Genetic determinants of endophytism in the Arabidopsis root mycobiome.</title>
        <authorList>
            <person name="Mesny F."/>
            <person name="Miyauchi S."/>
            <person name="Thiergart T."/>
            <person name="Pickel B."/>
            <person name="Atanasova L."/>
            <person name="Karlsson M."/>
            <person name="Huettel B."/>
            <person name="Barry K.W."/>
            <person name="Haridas S."/>
            <person name="Chen C."/>
            <person name="Bauer D."/>
            <person name="Andreopoulos W."/>
            <person name="Pangilinan J."/>
            <person name="LaButti K."/>
            <person name="Riley R."/>
            <person name="Lipzen A."/>
            <person name="Clum A."/>
            <person name="Drula E."/>
            <person name="Henrissat B."/>
            <person name="Kohler A."/>
            <person name="Grigoriev I.V."/>
            <person name="Martin F.M."/>
            <person name="Hacquard S."/>
        </authorList>
    </citation>
    <scope>NUCLEOTIDE SEQUENCE</scope>
    <source>
        <strain evidence="7">MPI-CAGE-AT-0021</strain>
    </source>
</reference>